<feature type="compositionally biased region" description="Low complexity" evidence="2">
    <location>
        <begin position="30"/>
        <end position="42"/>
    </location>
</feature>
<dbReference type="Gene3D" id="3.40.50.1000">
    <property type="entry name" value="HAD superfamily/HAD-like"/>
    <property type="match status" value="1"/>
</dbReference>
<dbReference type="AlphaFoldDB" id="A0A9W8A777"/>
<dbReference type="Proteomes" id="UP001150538">
    <property type="component" value="Unassembled WGS sequence"/>
</dbReference>
<dbReference type="GO" id="GO:0003825">
    <property type="term" value="F:alpha,alpha-trehalose-phosphate synthase (UDP-forming) activity"/>
    <property type="evidence" value="ECO:0007669"/>
    <property type="project" value="TreeGrafter"/>
</dbReference>
<organism evidence="3 4">
    <name type="scientific">Mycoemilia scoparia</name>
    <dbReference type="NCBI Taxonomy" id="417184"/>
    <lineage>
        <taxon>Eukaryota</taxon>
        <taxon>Fungi</taxon>
        <taxon>Fungi incertae sedis</taxon>
        <taxon>Zoopagomycota</taxon>
        <taxon>Kickxellomycotina</taxon>
        <taxon>Kickxellomycetes</taxon>
        <taxon>Kickxellales</taxon>
        <taxon>Kickxellaceae</taxon>
        <taxon>Mycoemilia</taxon>
    </lineage>
</organism>
<dbReference type="NCBIfam" id="TIGR00685">
    <property type="entry name" value="T6PP"/>
    <property type="match status" value="1"/>
</dbReference>
<feature type="region of interest" description="Disordered" evidence="2">
    <location>
        <begin position="24"/>
        <end position="93"/>
    </location>
</feature>
<feature type="region of interest" description="Disordered" evidence="2">
    <location>
        <begin position="167"/>
        <end position="223"/>
    </location>
</feature>
<evidence type="ECO:0000256" key="1">
    <source>
        <dbReference type="ARBA" id="ARBA00005409"/>
    </source>
</evidence>
<dbReference type="Gene3D" id="3.30.70.1020">
    <property type="entry name" value="Trehalose-6-phosphate phosphatase related protein, domain 2"/>
    <property type="match status" value="1"/>
</dbReference>
<gene>
    <name evidence="3" type="primary">TPS3</name>
    <name evidence="3" type="ORF">H4219_000267</name>
</gene>
<feature type="region of interest" description="Disordered" evidence="2">
    <location>
        <begin position="127"/>
        <end position="147"/>
    </location>
</feature>
<dbReference type="SUPFAM" id="SSF53756">
    <property type="entry name" value="UDP-Glycosyltransferase/glycogen phosphorylase"/>
    <property type="match status" value="1"/>
</dbReference>
<dbReference type="InterPro" id="IPR001830">
    <property type="entry name" value="Glyco_trans_20"/>
</dbReference>
<protein>
    <submittedName>
        <fullName evidence="3">Trehalose-6-P synthase/phosphatase complex subunit</fullName>
    </submittedName>
</protein>
<comment type="caution">
    <text evidence="3">The sequence shown here is derived from an EMBL/GenBank/DDBJ whole genome shotgun (WGS) entry which is preliminary data.</text>
</comment>
<dbReference type="SUPFAM" id="SSF56784">
    <property type="entry name" value="HAD-like"/>
    <property type="match status" value="1"/>
</dbReference>
<dbReference type="InterPro" id="IPR036412">
    <property type="entry name" value="HAD-like_sf"/>
</dbReference>
<dbReference type="CDD" id="cd03788">
    <property type="entry name" value="GT20_TPS"/>
    <property type="match status" value="1"/>
</dbReference>
<dbReference type="PANTHER" id="PTHR10788">
    <property type="entry name" value="TREHALOSE-6-PHOSPHATE SYNTHASE"/>
    <property type="match status" value="1"/>
</dbReference>
<keyword evidence="4" id="KW-1185">Reference proteome</keyword>
<dbReference type="GO" id="GO:0005946">
    <property type="term" value="C:alpha,alpha-trehalose-phosphate synthase complex (UDP-forming)"/>
    <property type="evidence" value="ECO:0007669"/>
    <property type="project" value="TreeGrafter"/>
</dbReference>
<dbReference type="OrthoDB" id="755951at2759"/>
<proteinExistence type="inferred from homology"/>
<feature type="compositionally biased region" description="Polar residues" evidence="2">
    <location>
        <begin position="73"/>
        <end position="91"/>
    </location>
</feature>
<dbReference type="GO" id="GO:0005992">
    <property type="term" value="P:trehalose biosynthetic process"/>
    <property type="evidence" value="ECO:0007669"/>
    <property type="project" value="InterPro"/>
</dbReference>
<dbReference type="EMBL" id="JANBPU010000002">
    <property type="protein sequence ID" value="KAJ1921921.1"/>
    <property type="molecule type" value="Genomic_DNA"/>
</dbReference>
<accession>A0A9W8A777</accession>
<dbReference type="InterPro" id="IPR023214">
    <property type="entry name" value="HAD_sf"/>
</dbReference>
<comment type="similarity">
    <text evidence="1">In the N-terminal section; belongs to the glycosyltransferase 20 family.</text>
</comment>
<dbReference type="GO" id="GO:0005829">
    <property type="term" value="C:cytosol"/>
    <property type="evidence" value="ECO:0007669"/>
    <property type="project" value="TreeGrafter"/>
</dbReference>
<dbReference type="Pfam" id="PF00982">
    <property type="entry name" value="Glyco_transf_20"/>
    <property type="match status" value="1"/>
</dbReference>
<sequence length="1038" mass="116101">MESRVLIVGLFAPYTATFENQAPLSKLPRNSSNGSITSNNNNILHQGRRSSVHRSSLNPLRGGPRNSLRRSPTHASKSKDSPTTPASYTKSKSIEIVPLEPLNEAYGSKPPSCALQTDDPEDFLELRLDSDNASNRPPPSSLSYSRREIIKQLPEKTKRNWKKHTEMGNATKNHGVANAPPDNEAASITDSDPDVSLKTAAERKGGSIQHKGSDSSAIYNGGPASPESLCEQQVYHTSDGGMYAVENLNIGNIGLFNAVNSSADILPKRAWVGSLGVSTDTWTQERKSEVSATLLSESQTIPVYVSDNDIDQHYNLFCKQLLWPLFHYIPPEMPRWHGWEISAYESAVAVNEAFARRIAEIYKEGDIIWVNDYHLMLLPKMIRERLPHAKIGFFMHVPFPSSEIFRCLHVRKQILEGILGADVVGFQTYPYSRHFIQTCQRVLGVEGSCNGIFLEDTTVVVDQFPIGLDPLALAKKHETKEVADVTSFLIKKYAGKKLIVGRDKLDSVKGVRQKMLAYEKFLDKFPERRKDTILIQIALTTVEHNETQVDVTDVVGRINAKYGSIEHQPVVFLHQDIKYTHYLALLSVADAMMVTSLRDGMNLTSHEYVLCQAKKRSPLIMSEAYVAAFQPCSQSLVSISKLKFVGTFGAFGGAALGINPWDSHGTAMAINDALTMSTEDKAYRWERLYKQVISNTARNFVLKFLGRIDENNENTQCYSTKLPLLDIPSELPLYKTGSKRLLFLEYEGVLAPINLSAHKVNYHDLARSVLKKLASDPKNAVYVISEKSRKELESLLGDIDGLSMAAENGCFVYQCQTKTWKPLITLENLSWRDDVAEIFKFYTDRILGSRIEKKDVRMVWDYRKAENRDFGQRQALECQSHINDSMGNTYPIHAIATHYAVEVLPRAANKAAIVHHAIEHSKELNGNGNYCNINNNTPLKQSHKPYDYVWYFGARRLEEDLLTILQRLANPATPSHSPYYSLAASENNGGSSAVHGEDSQLNPKFHLLTVSVSNRAADTKFFVPGARAVLDVLDQFCG</sequence>
<evidence type="ECO:0000313" key="3">
    <source>
        <dbReference type="EMBL" id="KAJ1921921.1"/>
    </source>
</evidence>
<dbReference type="PANTHER" id="PTHR10788:SF15">
    <property type="entry name" value="TREHALOSE SYNTHASE COMPLEX REGULATORY SUBUNIT TPS3-RELATED"/>
    <property type="match status" value="1"/>
</dbReference>
<evidence type="ECO:0000313" key="4">
    <source>
        <dbReference type="Proteomes" id="UP001150538"/>
    </source>
</evidence>
<dbReference type="InterPro" id="IPR003337">
    <property type="entry name" value="Trehalose_PPase"/>
</dbReference>
<dbReference type="Gene3D" id="3.40.50.2000">
    <property type="entry name" value="Glycogen Phosphorylase B"/>
    <property type="match status" value="2"/>
</dbReference>
<reference evidence="3" key="1">
    <citation type="submission" date="2022-07" db="EMBL/GenBank/DDBJ databases">
        <title>Phylogenomic reconstructions and comparative analyses of Kickxellomycotina fungi.</title>
        <authorList>
            <person name="Reynolds N.K."/>
            <person name="Stajich J.E."/>
            <person name="Barry K."/>
            <person name="Grigoriev I.V."/>
            <person name="Crous P."/>
            <person name="Smith M.E."/>
        </authorList>
    </citation>
    <scope>NUCLEOTIDE SEQUENCE</scope>
    <source>
        <strain evidence="3">NBRC 100468</strain>
    </source>
</reference>
<name>A0A9W8A777_9FUNG</name>
<dbReference type="Pfam" id="PF02358">
    <property type="entry name" value="Trehalose_PPase"/>
    <property type="match status" value="1"/>
</dbReference>
<dbReference type="GO" id="GO:0004805">
    <property type="term" value="F:trehalose-phosphatase activity"/>
    <property type="evidence" value="ECO:0007669"/>
    <property type="project" value="TreeGrafter"/>
</dbReference>
<evidence type="ECO:0000256" key="2">
    <source>
        <dbReference type="SAM" id="MobiDB-lite"/>
    </source>
</evidence>